<protein>
    <submittedName>
        <fullName evidence="1">HopJ type III effector protein</fullName>
    </submittedName>
</protein>
<dbReference type="AlphaFoldDB" id="A0A1E7RA33"/>
<name>A0A1E7RA33_9GAMM</name>
<reference evidence="1 2" key="1">
    <citation type="submission" date="2016-09" db="EMBL/GenBank/DDBJ databases">
        <authorList>
            <person name="Capua I."/>
            <person name="De Benedictis P."/>
            <person name="Joannis T."/>
            <person name="Lombin L.H."/>
            <person name="Cattoli G."/>
        </authorList>
    </citation>
    <scope>NUCLEOTIDE SEQUENCE [LARGE SCALE GENOMIC DNA]</scope>
    <source>
        <strain evidence="1 2">ANC 4671</strain>
    </source>
</reference>
<accession>A0A1E7RA33</accession>
<gene>
    <name evidence="1" type="ORF">BJI46_12350</name>
</gene>
<dbReference type="Gene3D" id="3.20.160.10">
    <property type="entry name" value="vpa0580 domain like"/>
    <property type="match status" value="1"/>
</dbReference>
<dbReference type="STRING" id="1262585.BJI46_12350"/>
<dbReference type="InterPro" id="IPR038604">
    <property type="entry name" value="HopJ_sf"/>
</dbReference>
<dbReference type="EMBL" id="MKKK01000021">
    <property type="protein sequence ID" value="OEY96162.1"/>
    <property type="molecule type" value="Genomic_DNA"/>
</dbReference>
<keyword evidence="2" id="KW-1185">Reference proteome</keyword>
<dbReference type="OrthoDB" id="9790826at2"/>
<dbReference type="Pfam" id="PF08888">
    <property type="entry name" value="HopJ"/>
    <property type="match status" value="1"/>
</dbReference>
<proteinExistence type="predicted"/>
<sequence length="110" mass="12386">MAQDLLAQLDAGTAKFADVIAYIDARYTYHAKAFQNGSQHNTAEQNQGSAKVFSFAKLNNLDKNQTLQLFAEHYQSVLATPDHIDHQNIRQFMQNGWEGIKFEGQALQAK</sequence>
<comment type="caution">
    <text evidence="1">The sequence shown here is derived from an EMBL/GenBank/DDBJ whole genome shotgun (WGS) entry which is preliminary data.</text>
</comment>
<dbReference type="InterPro" id="IPR014984">
    <property type="entry name" value="HopJ"/>
</dbReference>
<dbReference type="RefSeq" id="WP_070069764.1">
    <property type="nucleotide sequence ID" value="NZ_MKKK01000021.1"/>
</dbReference>
<dbReference type="Proteomes" id="UP000185895">
    <property type="component" value="Unassembled WGS sequence"/>
</dbReference>
<organism evidence="1 2">
    <name type="scientific">Acinetobacter qingfengensis</name>
    <dbReference type="NCBI Taxonomy" id="1262585"/>
    <lineage>
        <taxon>Bacteria</taxon>
        <taxon>Pseudomonadati</taxon>
        <taxon>Pseudomonadota</taxon>
        <taxon>Gammaproteobacteria</taxon>
        <taxon>Moraxellales</taxon>
        <taxon>Moraxellaceae</taxon>
        <taxon>Acinetobacter</taxon>
    </lineage>
</organism>
<evidence type="ECO:0000313" key="1">
    <source>
        <dbReference type="EMBL" id="OEY96162.1"/>
    </source>
</evidence>
<evidence type="ECO:0000313" key="2">
    <source>
        <dbReference type="Proteomes" id="UP000185895"/>
    </source>
</evidence>